<feature type="transmembrane region" description="Helical" evidence="2">
    <location>
        <begin position="149"/>
        <end position="169"/>
    </location>
</feature>
<feature type="transmembrane region" description="Helical" evidence="2">
    <location>
        <begin position="284"/>
        <end position="303"/>
    </location>
</feature>
<keyword evidence="2" id="KW-0472">Membrane</keyword>
<protein>
    <submittedName>
        <fullName evidence="5">Major facilitator superfamily (MFS) profile domain-containing protein</fullName>
    </submittedName>
</protein>
<organism evidence="4 5">
    <name type="scientific">Acrobeloides nanus</name>
    <dbReference type="NCBI Taxonomy" id="290746"/>
    <lineage>
        <taxon>Eukaryota</taxon>
        <taxon>Metazoa</taxon>
        <taxon>Ecdysozoa</taxon>
        <taxon>Nematoda</taxon>
        <taxon>Chromadorea</taxon>
        <taxon>Rhabditida</taxon>
        <taxon>Tylenchina</taxon>
        <taxon>Cephalobomorpha</taxon>
        <taxon>Cephaloboidea</taxon>
        <taxon>Cephalobidae</taxon>
        <taxon>Acrobeloides</taxon>
    </lineage>
</organism>
<feature type="transmembrane region" description="Helical" evidence="2">
    <location>
        <begin position="59"/>
        <end position="83"/>
    </location>
</feature>
<dbReference type="InterPro" id="IPR011701">
    <property type="entry name" value="MFS"/>
</dbReference>
<feature type="transmembrane region" description="Helical" evidence="2">
    <location>
        <begin position="116"/>
        <end position="137"/>
    </location>
</feature>
<feature type="domain" description="Major facilitator superfamily (MFS) profile" evidence="3">
    <location>
        <begin position="1"/>
        <end position="339"/>
    </location>
</feature>
<reference evidence="5" key="1">
    <citation type="submission" date="2022-11" db="UniProtKB">
        <authorList>
            <consortium name="WormBaseParasite"/>
        </authorList>
    </citation>
    <scope>IDENTIFICATION</scope>
</reference>
<feature type="transmembrane region" description="Helical" evidence="2">
    <location>
        <begin position="29"/>
        <end position="47"/>
    </location>
</feature>
<evidence type="ECO:0000256" key="1">
    <source>
        <dbReference type="ARBA" id="ARBA00004141"/>
    </source>
</evidence>
<dbReference type="WBParaSite" id="ACRNAN_scaffold5144.g20025.t1">
    <property type="protein sequence ID" value="ACRNAN_scaffold5144.g20025.t1"/>
    <property type="gene ID" value="ACRNAN_scaffold5144.g20025"/>
</dbReference>
<dbReference type="InterPro" id="IPR036259">
    <property type="entry name" value="MFS_trans_sf"/>
</dbReference>
<keyword evidence="4" id="KW-1185">Reference proteome</keyword>
<dbReference type="Pfam" id="PF07690">
    <property type="entry name" value="MFS_1"/>
    <property type="match status" value="1"/>
</dbReference>
<dbReference type="GO" id="GO:0022857">
    <property type="term" value="F:transmembrane transporter activity"/>
    <property type="evidence" value="ECO:0007669"/>
    <property type="project" value="InterPro"/>
</dbReference>
<dbReference type="Gene3D" id="1.20.1250.20">
    <property type="entry name" value="MFS general substrate transporter like domains"/>
    <property type="match status" value="1"/>
</dbReference>
<dbReference type="PANTHER" id="PTHR45757">
    <property type="entry name" value="PROTEIN CBG23364-RELATED"/>
    <property type="match status" value="1"/>
</dbReference>
<dbReference type="AlphaFoldDB" id="A0A914E1L6"/>
<accession>A0A914E1L6</accession>
<evidence type="ECO:0000313" key="5">
    <source>
        <dbReference type="WBParaSite" id="ACRNAN_scaffold5144.g20025.t1"/>
    </source>
</evidence>
<keyword evidence="2" id="KW-1133">Transmembrane helix</keyword>
<keyword evidence="2" id="KW-0812">Transmembrane</keyword>
<dbReference type="GO" id="GO:0016020">
    <property type="term" value="C:membrane"/>
    <property type="evidence" value="ECO:0007669"/>
    <property type="project" value="UniProtKB-SubCell"/>
</dbReference>
<evidence type="ECO:0000313" key="4">
    <source>
        <dbReference type="Proteomes" id="UP000887540"/>
    </source>
</evidence>
<dbReference type="InterPro" id="IPR020846">
    <property type="entry name" value="MFS_dom"/>
</dbReference>
<feature type="transmembrane region" description="Helical" evidence="2">
    <location>
        <begin position="249"/>
        <end position="272"/>
    </location>
</feature>
<comment type="subcellular location">
    <subcellularLocation>
        <location evidence="1">Membrane</location>
        <topology evidence="1">Multi-pass membrane protein</topology>
    </subcellularLocation>
</comment>
<evidence type="ECO:0000259" key="3">
    <source>
        <dbReference type="PROSITE" id="PS50850"/>
    </source>
</evidence>
<evidence type="ECO:0000256" key="2">
    <source>
        <dbReference type="SAM" id="Phobius"/>
    </source>
</evidence>
<name>A0A914E1L6_9BILA</name>
<proteinExistence type="predicted"/>
<dbReference type="PROSITE" id="PS50850">
    <property type="entry name" value="MFS"/>
    <property type="match status" value="1"/>
</dbReference>
<dbReference type="SUPFAM" id="SSF103473">
    <property type="entry name" value="MFS general substrate transporter"/>
    <property type="match status" value="1"/>
</dbReference>
<sequence>MTNGEDHNVSDVTKAIPDETYHYTSIEKGWLFSSVSIGSLLGILIMIKIFPRLGTRNTFTIYGIISGLATLLIPISANLGFYYLCAMRFVQGLAIATSFPSLCSITAHWSSSKDSGMYISLLSVHVQLGLIFTMPVSGAFCTSSFGWKGIFYLQGIMTLVSFLIFYGFYRDTPHIHRNVSQVEFAKIMHGKPESQPTKRQKVPYWAILKDPEILSIFSSSLGGAFGFAGLNCVGVAKSVVLVSQQFSHFVVAICSCIYSVIALIMPLFIAFWAPDNTPEQWASMFYLIAGVIVITQIPFIITAKAEPAIWTKSQGSTISTKFSIPNLGEQEEKEKLTKN</sequence>
<feature type="transmembrane region" description="Helical" evidence="2">
    <location>
        <begin position="89"/>
        <end position="109"/>
    </location>
</feature>
<dbReference type="Proteomes" id="UP000887540">
    <property type="component" value="Unplaced"/>
</dbReference>